<evidence type="ECO:0008006" key="5">
    <source>
        <dbReference type="Google" id="ProtNLM"/>
    </source>
</evidence>
<dbReference type="Proteomes" id="UP001433268">
    <property type="component" value="Unassembled WGS sequence"/>
</dbReference>
<evidence type="ECO:0000313" key="3">
    <source>
        <dbReference type="EMBL" id="KAK8081080.1"/>
    </source>
</evidence>
<reference evidence="3 4" key="1">
    <citation type="submission" date="2023-01" db="EMBL/GenBank/DDBJ databases">
        <title>Analysis of 21 Apiospora genomes using comparative genomics revels a genus with tremendous synthesis potential of carbohydrate active enzymes and secondary metabolites.</title>
        <authorList>
            <person name="Sorensen T."/>
        </authorList>
    </citation>
    <scope>NUCLEOTIDE SEQUENCE [LARGE SCALE GENOMIC DNA]</scope>
    <source>
        <strain evidence="3 4">CBS 114990</strain>
    </source>
</reference>
<keyword evidence="1" id="KW-0812">Transmembrane</keyword>
<gene>
    <name evidence="3" type="ORF">PG997_008898</name>
</gene>
<keyword evidence="1" id="KW-0472">Membrane</keyword>
<feature type="transmembrane region" description="Helical" evidence="1">
    <location>
        <begin position="99"/>
        <end position="121"/>
    </location>
</feature>
<name>A0ABR1WF24_9PEZI</name>
<keyword evidence="4" id="KW-1185">Reference proteome</keyword>
<evidence type="ECO:0000256" key="1">
    <source>
        <dbReference type="SAM" id="Phobius"/>
    </source>
</evidence>
<dbReference type="RefSeq" id="XP_066668555.1">
    <property type="nucleotide sequence ID" value="XM_066813213.1"/>
</dbReference>
<dbReference type="GeneID" id="92046273"/>
<feature type="signal peptide" evidence="2">
    <location>
        <begin position="1"/>
        <end position="20"/>
    </location>
</feature>
<organism evidence="3 4">
    <name type="scientific">Apiospora hydei</name>
    <dbReference type="NCBI Taxonomy" id="1337664"/>
    <lineage>
        <taxon>Eukaryota</taxon>
        <taxon>Fungi</taxon>
        <taxon>Dikarya</taxon>
        <taxon>Ascomycota</taxon>
        <taxon>Pezizomycotina</taxon>
        <taxon>Sordariomycetes</taxon>
        <taxon>Xylariomycetidae</taxon>
        <taxon>Amphisphaeriales</taxon>
        <taxon>Apiosporaceae</taxon>
        <taxon>Apiospora</taxon>
    </lineage>
</organism>
<proteinExistence type="predicted"/>
<keyword evidence="1" id="KW-1133">Transmembrane helix</keyword>
<dbReference type="EMBL" id="JAQQWN010000006">
    <property type="protein sequence ID" value="KAK8081080.1"/>
    <property type="molecule type" value="Genomic_DNA"/>
</dbReference>
<sequence>MKVFLLVFVAAMARLAVSQAIISHEVQQRHAASEIPQHPRGLFPDGLTTMPPACAQVDPAAAEKLKVCLASSCTLTELLQARRFTAELCHEPETDISPMILAVMWVGGCICIIGILLRVLARTAILETSKFEASRWGWDDTAITVALASNVAAGIITSLGKLPPHTLVAQDGATGWLPKGGQ</sequence>
<comment type="caution">
    <text evidence="3">The sequence shown here is derived from an EMBL/GenBank/DDBJ whole genome shotgun (WGS) entry which is preliminary data.</text>
</comment>
<keyword evidence="2" id="KW-0732">Signal</keyword>
<evidence type="ECO:0000313" key="4">
    <source>
        <dbReference type="Proteomes" id="UP001433268"/>
    </source>
</evidence>
<protein>
    <recommendedName>
        <fullName evidence="5">Integral membrane protein</fullName>
    </recommendedName>
</protein>
<evidence type="ECO:0000256" key="2">
    <source>
        <dbReference type="SAM" id="SignalP"/>
    </source>
</evidence>
<accession>A0ABR1WF24</accession>
<feature type="chain" id="PRO_5045122518" description="Integral membrane protein" evidence="2">
    <location>
        <begin position="21"/>
        <end position="182"/>
    </location>
</feature>